<dbReference type="Pfam" id="PF20765">
    <property type="entry name" value="Phage_tail_terminator_8"/>
    <property type="match status" value="1"/>
</dbReference>
<dbReference type="OrthoDB" id="13979at10239"/>
<organism evidence="1 2">
    <name type="scientific">Clostridium phage phiCDHM13</name>
    <dbReference type="NCBI Taxonomy" id="1437363"/>
    <lineage>
        <taxon>Viruses</taxon>
        <taxon>Duplodnaviria</taxon>
        <taxon>Heunggongvirae</taxon>
        <taxon>Uroviricota</taxon>
        <taxon>Caudoviricetes</taxon>
        <taxon>Sherbrookevirus</taxon>
        <taxon>Sherbrookevirus CDHM13</taxon>
    </lineage>
</organism>
<gene>
    <name evidence="1" type="primary">phiCDHM13_gp8</name>
</gene>
<dbReference type="Proteomes" id="UP000029357">
    <property type="component" value="Segment"/>
</dbReference>
<accession>A0A090C6U4</accession>
<dbReference type="KEGG" id="vg:26797756"/>
<evidence type="ECO:0000313" key="1">
    <source>
        <dbReference type="EMBL" id="CDL65291.1"/>
    </source>
</evidence>
<reference evidence="1 2" key="2">
    <citation type="submission" date="2014-09" db="EMBL/GenBank/DDBJ databases">
        <title>N/A.</title>
        <authorList>
            <person name="Hargreaves K.R."/>
            <person name="Clokie M.R.J."/>
        </authorList>
    </citation>
    <scope>NUCLEOTIDE SEQUENCE [LARGE SCALE GENOMIC DNA]</scope>
</reference>
<reference evidence="1 2" key="1">
    <citation type="submission" date="2013-10" db="EMBL/GenBank/DDBJ databases">
        <authorList>
            <person name="Hargreaves K."/>
        </authorList>
    </citation>
    <scope>NUCLEOTIDE SEQUENCE [LARGE SCALE GENOMIC DNA]</scope>
</reference>
<dbReference type="EMBL" id="HG796225">
    <property type="protein sequence ID" value="CDL65291.1"/>
    <property type="molecule type" value="Genomic_DNA"/>
</dbReference>
<name>A0A090C6U4_9CAUD</name>
<evidence type="ECO:0000313" key="2">
    <source>
        <dbReference type="Proteomes" id="UP000029357"/>
    </source>
</evidence>
<dbReference type="InterPro" id="IPR049254">
    <property type="entry name" value="Phage_tail_terminator"/>
</dbReference>
<dbReference type="GeneID" id="26797756"/>
<keyword evidence="2" id="KW-1185">Reference proteome</keyword>
<protein>
    <submittedName>
        <fullName evidence="1">Uncharacterized protein</fullName>
    </submittedName>
</protein>
<sequence>MLKIVSVKKAIVEKLKSLNIKIVANEIRSGFEKPAFFIQIIPIEMASDPSFSNSTLLVNIHYFSKEKTELENLKMIDKLNILFQDCILEIEGGKLTIEEKSVEIYENVLQYKFNLQVVEIIEEDESKYELMKELEMNI</sequence>
<dbReference type="RefSeq" id="YP_009226580.1">
    <property type="nucleotide sequence ID" value="NC_029116.1"/>
</dbReference>
<proteinExistence type="predicted"/>